<dbReference type="GO" id="GO:0034446">
    <property type="term" value="P:substrate adhesion-dependent cell spreading"/>
    <property type="evidence" value="ECO:0007669"/>
    <property type="project" value="TreeGrafter"/>
</dbReference>
<dbReference type="PROSITE" id="PS50021">
    <property type="entry name" value="CH"/>
    <property type="match status" value="1"/>
</dbReference>
<dbReference type="GO" id="GO:0071963">
    <property type="term" value="P:establishment or maintenance of cell polarity regulating cell shape"/>
    <property type="evidence" value="ECO:0007669"/>
    <property type="project" value="TreeGrafter"/>
</dbReference>
<keyword evidence="3" id="KW-0963">Cytoplasm</keyword>
<reference evidence="9" key="2">
    <citation type="submission" date="2015-06" db="UniProtKB">
        <authorList>
            <consortium name="EnsemblMetazoa"/>
        </authorList>
    </citation>
    <scope>IDENTIFICATION</scope>
</reference>
<proteinExistence type="inferred from homology"/>
<accession>T1GR06</accession>
<dbReference type="OMA" id="NYRTHTI"/>
<name>T1GR06_MEGSC</name>
<evidence type="ECO:0000313" key="9">
    <source>
        <dbReference type="EnsemblMetazoa" id="MESCA006074-PA"/>
    </source>
</evidence>
<dbReference type="AlphaFoldDB" id="T1GR06"/>
<keyword evidence="10" id="KW-1185">Reference proteome</keyword>
<dbReference type="GO" id="GO:0005925">
    <property type="term" value="C:focal adhesion"/>
    <property type="evidence" value="ECO:0007669"/>
    <property type="project" value="TreeGrafter"/>
</dbReference>
<evidence type="ECO:0000256" key="1">
    <source>
        <dbReference type="ARBA" id="ARBA00004245"/>
    </source>
</evidence>
<evidence type="ECO:0000259" key="8">
    <source>
        <dbReference type="PROSITE" id="PS50021"/>
    </source>
</evidence>
<dbReference type="GO" id="GO:0005737">
    <property type="term" value="C:cytoplasm"/>
    <property type="evidence" value="ECO:0007669"/>
    <property type="project" value="TreeGrafter"/>
</dbReference>
<evidence type="ECO:0000256" key="2">
    <source>
        <dbReference type="ARBA" id="ARBA00005666"/>
    </source>
</evidence>
<dbReference type="InterPro" id="IPR036872">
    <property type="entry name" value="CH_dom_sf"/>
</dbReference>
<keyword evidence="6" id="KW-0009">Actin-binding</keyword>
<dbReference type="Pfam" id="PF00307">
    <property type="entry name" value="CH"/>
    <property type="match status" value="1"/>
</dbReference>
<dbReference type="GO" id="GO:0015629">
    <property type="term" value="C:actin cytoskeleton"/>
    <property type="evidence" value="ECO:0007669"/>
    <property type="project" value="TreeGrafter"/>
</dbReference>
<dbReference type="FunFam" id="1.10.418.10:FF:000011">
    <property type="entry name" value="Parvin, beta"/>
    <property type="match status" value="1"/>
</dbReference>
<protein>
    <recommendedName>
        <fullName evidence="8">Calponin-homology (CH) domain-containing protein</fullName>
    </recommendedName>
</protein>
<dbReference type="SUPFAM" id="SSF47576">
    <property type="entry name" value="Calponin-homology domain, CH-domain"/>
    <property type="match status" value="1"/>
</dbReference>
<evidence type="ECO:0000256" key="4">
    <source>
        <dbReference type="ARBA" id="ARBA00022737"/>
    </source>
</evidence>
<reference evidence="10" key="1">
    <citation type="submission" date="2013-02" db="EMBL/GenBank/DDBJ databases">
        <authorList>
            <person name="Hughes D."/>
        </authorList>
    </citation>
    <scope>NUCLEOTIDE SEQUENCE</scope>
    <source>
        <strain>Durham</strain>
        <strain evidence="10">NC isolate 2 -- Noor lab</strain>
    </source>
</reference>
<dbReference type="Gene3D" id="1.10.418.10">
    <property type="entry name" value="Calponin-like domain"/>
    <property type="match status" value="1"/>
</dbReference>
<dbReference type="STRING" id="36166.T1GR06"/>
<evidence type="ECO:0000256" key="7">
    <source>
        <dbReference type="ARBA" id="ARBA00023212"/>
    </source>
</evidence>
<dbReference type="PANTHER" id="PTHR12114:SF4">
    <property type="entry name" value="GH23568P"/>
    <property type="match status" value="1"/>
</dbReference>
<comment type="similarity">
    <text evidence="2">Belongs to the parvin family.</text>
</comment>
<keyword evidence="5" id="KW-0130">Cell adhesion</keyword>
<keyword evidence="4" id="KW-0677">Repeat</keyword>
<dbReference type="EnsemblMetazoa" id="MESCA006074-RA">
    <property type="protein sequence ID" value="MESCA006074-PA"/>
    <property type="gene ID" value="MESCA006074"/>
</dbReference>
<dbReference type="PANTHER" id="PTHR12114">
    <property type="entry name" value="PARVIN"/>
    <property type="match status" value="1"/>
</dbReference>
<dbReference type="InterPro" id="IPR028433">
    <property type="entry name" value="Parvin"/>
</dbReference>
<feature type="domain" description="Calponin-homology (CH)" evidence="8">
    <location>
        <begin position="88"/>
        <end position="195"/>
    </location>
</feature>
<dbReference type="Proteomes" id="UP000015102">
    <property type="component" value="Unassembled WGS sequence"/>
</dbReference>
<evidence type="ECO:0000256" key="5">
    <source>
        <dbReference type="ARBA" id="ARBA00022889"/>
    </source>
</evidence>
<dbReference type="HOGENOM" id="CLU_047624_3_0_1"/>
<keyword evidence="7" id="KW-0206">Cytoskeleton</keyword>
<evidence type="ECO:0000313" key="10">
    <source>
        <dbReference type="Proteomes" id="UP000015102"/>
    </source>
</evidence>
<sequence>MATGTGPRSPNRVIKSDVKEESFWDKLGTLGRKKKLREIEEIQQEGKYAIDSPAFPNQYTASPEDYIMQDTEQRAVLDPKSEKDPEFIRLQEVLINWINDELADQRIIVKTLDQDLYDGQVLHKLLEKLASKKLDVPEVTQSEDGQKMKLHKVLTAVNHTLVLDKSLKSSEIDEMQTLFQSSGVTITPPSGNNVK</sequence>
<dbReference type="EMBL" id="CAQQ02391144">
    <property type="status" value="NOT_ANNOTATED_CDS"/>
    <property type="molecule type" value="Genomic_DNA"/>
</dbReference>
<dbReference type="GO" id="GO:0030036">
    <property type="term" value="P:actin cytoskeleton organization"/>
    <property type="evidence" value="ECO:0007669"/>
    <property type="project" value="InterPro"/>
</dbReference>
<comment type="subcellular location">
    <subcellularLocation>
        <location evidence="1">Cytoplasm</location>
        <location evidence="1">Cytoskeleton</location>
    </subcellularLocation>
</comment>
<dbReference type="GO" id="GO:0003779">
    <property type="term" value="F:actin binding"/>
    <property type="evidence" value="ECO:0007669"/>
    <property type="project" value="UniProtKB-KW"/>
</dbReference>
<dbReference type="GO" id="GO:0030031">
    <property type="term" value="P:cell projection assembly"/>
    <property type="evidence" value="ECO:0007669"/>
    <property type="project" value="TreeGrafter"/>
</dbReference>
<organism evidence="9 10">
    <name type="scientific">Megaselia scalaris</name>
    <name type="common">Humpbacked fly</name>
    <name type="synonym">Phora scalaris</name>
    <dbReference type="NCBI Taxonomy" id="36166"/>
    <lineage>
        <taxon>Eukaryota</taxon>
        <taxon>Metazoa</taxon>
        <taxon>Ecdysozoa</taxon>
        <taxon>Arthropoda</taxon>
        <taxon>Hexapoda</taxon>
        <taxon>Insecta</taxon>
        <taxon>Pterygota</taxon>
        <taxon>Neoptera</taxon>
        <taxon>Endopterygota</taxon>
        <taxon>Diptera</taxon>
        <taxon>Brachycera</taxon>
        <taxon>Muscomorpha</taxon>
        <taxon>Platypezoidea</taxon>
        <taxon>Phoridae</taxon>
        <taxon>Megaseliini</taxon>
        <taxon>Megaselia</taxon>
    </lineage>
</organism>
<dbReference type="InterPro" id="IPR001715">
    <property type="entry name" value="CH_dom"/>
</dbReference>
<evidence type="ECO:0000256" key="3">
    <source>
        <dbReference type="ARBA" id="ARBA00022490"/>
    </source>
</evidence>
<evidence type="ECO:0000256" key="6">
    <source>
        <dbReference type="ARBA" id="ARBA00023203"/>
    </source>
</evidence>